<name>Q3IEI8_PSET1</name>
<organism evidence="1 2">
    <name type="scientific">Pseudoalteromonas translucida (strain TAC 125)</name>
    <dbReference type="NCBI Taxonomy" id="326442"/>
    <lineage>
        <taxon>Bacteria</taxon>
        <taxon>Pseudomonadati</taxon>
        <taxon>Pseudomonadota</taxon>
        <taxon>Gammaproteobacteria</taxon>
        <taxon>Alteromonadales</taxon>
        <taxon>Pseudoalteromonadaceae</taxon>
        <taxon>Pseudoalteromonas</taxon>
    </lineage>
</organism>
<reference evidence="1 2" key="1">
    <citation type="journal article" date="2005" name="Genome Res.">
        <title>Coping with cold: the genome of the versatile marine Antarctica bacterium Pseudoalteromonas haloplanktis TAC125.</title>
        <authorList>
            <person name="Medigue C."/>
            <person name="Krin E."/>
            <person name="Pascal G."/>
            <person name="Barbe V."/>
            <person name="Bernsel A."/>
            <person name="Bertin P."/>
            <person name="Cheung F."/>
            <person name="Cruveiller S."/>
            <person name="Damico S."/>
            <person name="Duilio A."/>
            <person name="Fang G."/>
            <person name="Feller G."/>
            <person name="Mangenot S."/>
            <person name="Marino G."/>
            <person name="Nilsson J."/>
            <person name="Parilli E."/>
            <person name="Rocha E."/>
            <person name="Rouy Z."/>
            <person name="Sekowska A."/>
            <person name="Tutino M.L."/>
            <person name="Vallenet D."/>
            <person name="von Heijne G."/>
            <person name="Danchin A."/>
        </authorList>
    </citation>
    <scope>NUCLEOTIDE SEQUENCE [LARGE SCALE GENOMIC DNA]</scope>
    <source>
        <strain evidence="2">TAC 125</strain>
    </source>
</reference>
<accession>Q3IEI8</accession>
<dbReference type="BioCyc" id="PHAL326442:PSHA_RS10340-MONOMER"/>
<evidence type="ECO:0000313" key="2">
    <source>
        <dbReference type="Proteomes" id="UP000006843"/>
    </source>
</evidence>
<evidence type="ECO:0000313" key="1">
    <source>
        <dbReference type="EMBL" id="CAI87148.1"/>
    </source>
</evidence>
<dbReference type="KEGG" id="pha:PSHAa2092"/>
<dbReference type="Proteomes" id="UP000006843">
    <property type="component" value="Chromosome I"/>
</dbReference>
<dbReference type="AlphaFoldDB" id="Q3IEI8"/>
<dbReference type="HOGENOM" id="CLU_1625666_0_0_6"/>
<dbReference type="PATRIC" id="fig|326442.8.peg.2017"/>
<gene>
    <name evidence="1" type="ordered locus">PSHAa2092</name>
</gene>
<proteinExistence type="predicted"/>
<protein>
    <submittedName>
        <fullName evidence="1">Orphan protein</fullName>
    </submittedName>
</protein>
<dbReference type="EMBL" id="CR954246">
    <property type="protein sequence ID" value="CAI87148.1"/>
    <property type="molecule type" value="Genomic_DNA"/>
</dbReference>
<keyword evidence="2" id="KW-1185">Reference proteome</keyword>
<sequence>MGLLDDFIQLRDEKLKLAKEYDQAGSHEMAYVALWSVTEHTIKKIEERRKTLELKARVIEWHQYFENEEEKKRPSPIKSFVCETKSIPQTKLIEKLLGSIPAISKLLQTSQKGISAKYRDKRNAIAHHAEKFKNEDVYQDYKNTALAAIEELGIKLKEKEKEL</sequence>
<dbReference type="STRING" id="326442.PSHAa2092"/>